<dbReference type="GO" id="GO:0005655">
    <property type="term" value="C:nucleolar ribonuclease P complex"/>
    <property type="evidence" value="ECO:0007669"/>
    <property type="project" value="TreeGrafter"/>
</dbReference>
<comment type="caution">
    <text evidence="2">The sequence shown here is derived from an EMBL/GenBank/DDBJ whole genome shotgun (WGS) entry which is preliminary data.</text>
</comment>
<keyword evidence="3" id="KW-1185">Reference proteome</keyword>
<organism evidence="2 3">
    <name type="scientific">Gymnopilus dilepis</name>
    <dbReference type="NCBI Taxonomy" id="231916"/>
    <lineage>
        <taxon>Eukaryota</taxon>
        <taxon>Fungi</taxon>
        <taxon>Dikarya</taxon>
        <taxon>Basidiomycota</taxon>
        <taxon>Agaricomycotina</taxon>
        <taxon>Agaricomycetes</taxon>
        <taxon>Agaricomycetidae</taxon>
        <taxon>Agaricales</taxon>
        <taxon>Agaricineae</taxon>
        <taxon>Hymenogastraceae</taxon>
        <taxon>Gymnopilus</taxon>
    </lineage>
</organism>
<sequence>MSDKHARTLTQPSNRAKAKDALEKKMVFKSALASPYLVQWPSVPLNLQNDILGHLVQALEGASDYRAAQSRLVRKRKRSVRVAERQAKKRKSDRMGQGQLDNEGSTVTNNDVVPQERTTECISEMPDPRPPAVLRHVVHGLNEVTKKLENQVQALRRPILVADSKPSSPTFLGTVFVCRADVDPALLTDHLPHLVAFCNSGNPAALVKIVPLPRGSEMTLARVLGVRRVTVLAIDREFAVDQNLQSLLDRVPDLSAPWLLKKAPTSTLIETHVRHIRTTAPKDMKAAKELRTLEKSEAKRKKKLIKGS</sequence>
<evidence type="ECO:0008006" key="4">
    <source>
        <dbReference type="Google" id="ProtNLM"/>
    </source>
</evidence>
<dbReference type="PANTHER" id="PTHR28272:SF1">
    <property type="entry name" value="RIBONUCLEASES P_MRP PROTEIN SUBUNIT POP3"/>
    <property type="match status" value="1"/>
</dbReference>
<dbReference type="GO" id="GO:0004526">
    <property type="term" value="F:ribonuclease P activity"/>
    <property type="evidence" value="ECO:0007669"/>
    <property type="project" value="TreeGrafter"/>
</dbReference>
<dbReference type="GO" id="GO:0000172">
    <property type="term" value="C:ribonuclease MRP complex"/>
    <property type="evidence" value="ECO:0007669"/>
    <property type="project" value="TreeGrafter"/>
</dbReference>
<dbReference type="GO" id="GO:0034965">
    <property type="term" value="P:intronic box C/D snoRNA processing"/>
    <property type="evidence" value="ECO:0007669"/>
    <property type="project" value="TreeGrafter"/>
</dbReference>
<dbReference type="GO" id="GO:0006364">
    <property type="term" value="P:rRNA processing"/>
    <property type="evidence" value="ECO:0007669"/>
    <property type="project" value="InterPro"/>
</dbReference>
<dbReference type="OrthoDB" id="20109at2759"/>
<dbReference type="Pfam" id="PF08228">
    <property type="entry name" value="RNase_P_pop3"/>
    <property type="match status" value="1"/>
</dbReference>
<evidence type="ECO:0000313" key="2">
    <source>
        <dbReference type="EMBL" id="PPR02700.1"/>
    </source>
</evidence>
<dbReference type="AlphaFoldDB" id="A0A409YI88"/>
<dbReference type="GO" id="GO:0005829">
    <property type="term" value="C:cytosol"/>
    <property type="evidence" value="ECO:0007669"/>
    <property type="project" value="TreeGrafter"/>
</dbReference>
<proteinExistence type="predicted"/>
<dbReference type="Gene3D" id="3.30.1330.30">
    <property type="match status" value="1"/>
</dbReference>
<dbReference type="Proteomes" id="UP000284706">
    <property type="component" value="Unassembled WGS sequence"/>
</dbReference>
<evidence type="ECO:0000313" key="3">
    <source>
        <dbReference type="Proteomes" id="UP000284706"/>
    </source>
</evidence>
<gene>
    <name evidence="2" type="ORF">CVT26_009803</name>
</gene>
<reference evidence="2 3" key="1">
    <citation type="journal article" date="2018" name="Evol. Lett.">
        <title>Horizontal gene cluster transfer increased hallucinogenic mushroom diversity.</title>
        <authorList>
            <person name="Reynolds H.T."/>
            <person name="Vijayakumar V."/>
            <person name="Gluck-Thaler E."/>
            <person name="Korotkin H.B."/>
            <person name="Matheny P.B."/>
            <person name="Slot J.C."/>
        </authorList>
    </citation>
    <scope>NUCLEOTIDE SEQUENCE [LARGE SCALE GENOMIC DNA]</scope>
    <source>
        <strain evidence="2 3">SRW20</strain>
    </source>
</reference>
<dbReference type="GO" id="GO:0008033">
    <property type="term" value="P:tRNA processing"/>
    <property type="evidence" value="ECO:0007669"/>
    <property type="project" value="InterPro"/>
</dbReference>
<dbReference type="STRING" id="231916.A0A409YI88"/>
<feature type="compositionally biased region" description="Polar residues" evidence="1">
    <location>
        <begin position="99"/>
        <end position="110"/>
    </location>
</feature>
<dbReference type="EMBL" id="NHYE01000828">
    <property type="protein sequence ID" value="PPR02700.1"/>
    <property type="molecule type" value="Genomic_DNA"/>
</dbReference>
<feature type="compositionally biased region" description="Basic residues" evidence="1">
    <location>
        <begin position="298"/>
        <end position="308"/>
    </location>
</feature>
<dbReference type="InterPro" id="IPR013241">
    <property type="entry name" value="RNase_P_Pop3"/>
</dbReference>
<dbReference type="GO" id="GO:0000171">
    <property type="term" value="F:ribonuclease MRP activity"/>
    <property type="evidence" value="ECO:0007669"/>
    <property type="project" value="TreeGrafter"/>
</dbReference>
<evidence type="ECO:0000256" key="1">
    <source>
        <dbReference type="SAM" id="MobiDB-lite"/>
    </source>
</evidence>
<dbReference type="PANTHER" id="PTHR28272">
    <property type="entry name" value="RIBONUCLEASES P/MRP PROTEIN SUBUNIT POP3"/>
    <property type="match status" value="1"/>
</dbReference>
<accession>A0A409YI88</accession>
<name>A0A409YI88_9AGAR</name>
<dbReference type="InParanoid" id="A0A409YI88"/>
<protein>
    <recommendedName>
        <fullName evidence="4">Ribosomal protein L7Ae/L30e/S12e/Gadd45 domain-containing protein</fullName>
    </recommendedName>
</protein>
<feature type="region of interest" description="Disordered" evidence="1">
    <location>
        <begin position="76"/>
        <end position="110"/>
    </location>
</feature>
<dbReference type="InterPro" id="IPR029064">
    <property type="entry name" value="Ribosomal_eL30-like_sf"/>
</dbReference>
<feature type="region of interest" description="Disordered" evidence="1">
    <location>
        <begin position="289"/>
        <end position="308"/>
    </location>
</feature>